<reference evidence="6" key="1">
    <citation type="journal article" date="2020" name="J Insects Food Feed">
        <title>The yellow mealworm (Tenebrio molitor) genome: a resource for the emerging insects as food and feed industry.</title>
        <authorList>
            <person name="Eriksson T."/>
            <person name="Andere A."/>
            <person name="Kelstrup H."/>
            <person name="Emery V."/>
            <person name="Picard C."/>
        </authorList>
    </citation>
    <scope>NUCLEOTIDE SEQUENCE</scope>
    <source>
        <strain evidence="6">Stoneville</strain>
        <tissue evidence="6">Whole head</tissue>
    </source>
</reference>
<dbReference type="PANTHER" id="PTHR24260">
    <property type="match status" value="1"/>
</dbReference>
<evidence type="ECO:0000256" key="4">
    <source>
        <dbReference type="SAM" id="SignalP"/>
    </source>
</evidence>
<dbReference type="Gene3D" id="2.40.10.10">
    <property type="entry name" value="Trypsin-like serine proteases"/>
    <property type="match status" value="1"/>
</dbReference>
<reference evidence="6" key="2">
    <citation type="submission" date="2021-08" db="EMBL/GenBank/DDBJ databases">
        <authorList>
            <person name="Eriksson T."/>
        </authorList>
    </citation>
    <scope>NUCLEOTIDE SEQUENCE</scope>
    <source>
        <strain evidence="6">Stoneville</strain>
        <tissue evidence="6">Whole head</tissue>
    </source>
</reference>
<keyword evidence="3" id="KW-1133">Transmembrane helix</keyword>
<keyword evidence="7" id="KW-1185">Reference proteome</keyword>
<feature type="chain" id="PRO_5035171751" description="Peptidase S1 domain-containing protein" evidence="4">
    <location>
        <begin position="26"/>
        <end position="305"/>
    </location>
</feature>
<protein>
    <recommendedName>
        <fullName evidence="5">Peptidase S1 domain-containing protein</fullName>
    </recommendedName>
</protein>
<dbReference type="PROSITE" id="PS00134">
    <property type="entry name" value="TRYPSIN_HIS"/>
    <property type="match status" value="1"/>
</dbReference>
<proteinExistence type="predicted"/>
<dbReference type="PRINTS" id="PR00722">
    <property type="entry name" value="CHYMOTRYPSIN"/>
</dbReference>
<dbReference type="PROSITE" id="PS00135">
    <property type="entry name" value="TRYPSIN_SER"/>
    <property type="match status" value="1"/>
</dbReference>
<feature type="domain" description="Peptidase S1" evidence="5">
    <location>
        <begin position="13"/>
        <end position="245"/>
    </location>
</feature>
<dbReference type="CDD" id="cd00190">
    <property type="entry name" value="Tryp_SPc"/>
    <property type="match status" value="1"/>
</dbReference>
<dbReference type="InterPro" id="IPR043504">
    <property type="entry name" value="Peptidase_S1_PA_chymotrypsin"/>
</dbReference>
<dbReference type="EMBL" id="JABDTM020020552">
    <property type="protein sequence ID" value="KAH0816976.1"/>
    <property type="molecule type" value="Genomic_DNA"/>
</dbReference>
<dbReference type="AlphaFoldDB" id="A0A8J6HKZ2"/>
<dbReference type="InterPro" id="IPR018114">
    <property type="entry name" value="TRYPSIN_HIS"/>
</dbReference>
<comment type="caution">
    <text evidence="6">The sequence shown here is derived from an EMBL/GenBank/DDBJ whole genome shotgun (WGS) entry which is preliminary data.</text>
</comment>
<keyword evidence="2" id="KW-0720">Serine protease</keyword>
<accession>A0A8J6HKZ2</accession>
<dbReference type="Proteomes" id="UP000719412">
    <property type="component" value="Unassembled WGS sequence"/>
</dbReference>
<dbReference type="InterPro" id="IPR051333">
    <property type="entry name" value="CLIP_Serine_Protease"/>
</dbReference>
<evidence type="ECO:0000256" key="1">
    <source>
        <dbReference type="ARBA" id="ARBA00023157"/>
    </source>
</evidence>
<dbReference type="InterPro" id="IPR033116">
    <property type="entry name" value="TRYPSIN_SER"/>
</dbReference>
<sequence>MSQLVRTKRQALMVGLLLLCHLSSSHPSLTKEFYDVVAFLNVVKNTPESCTGVLIHPQYVLTAAHCVQGASDIDILLGNTNIQDIPKFYTNTSRIIIHELYSNTTYNHDIALVQLYRSLPQDTLSIKSPSPEALSNTFSTLFVLGWGSKSDFSGVLSPKNVTLVDNTECTSYYESVEVDGESKFCVLGQNGPCHGDSGGPVFNPRDQNSFLVGIVSAGHTNCSKTIPTICTKVAYYTMWILKQMSCQEKVAWIFTSPELLVDLMYENFCLHEKGPTIDEFLFDDKSNGFYWFMLVGLFVWFSFRA</sequence>
<keyword evidence="3" id="KW-0812">Transmembrane</keyword>
<dbReference type="GO" id="GO:0004252">
    <property type="term" value="F:serine-type endopeptidase activity"/>
    <property type="evidence" value="ECO:0007669"/>
    <property type="project" value="InterPro"/>
</dbReference>
<keyword evidence="3" id="KW-0472">Membrane</keyword>
<evidence type="ECO:0000259" key="5">
    <source>
        <dbReference type="PROSITE" id="PS50240"/>
    </source>
</evidence>
<keyword evidence="4" id="KW-0732">Signal</keyword>
<dbReference type="InterPro" id="IPR001254">
    <property type="entry name" value="Trypsin_dom"/>
</dbReference>
<dbReference type="SMART" id="SM00020">
    <property type="entry name" value="Tryp_SPc"/>
    <property type="match status" value="1"/>
</dbReference>
<dbReference type="PROSITE" id="PS50240">
    <property type="entry name" value="TRYPSIN_DOM"/>
    <property type="match status" value="1"/>
</dbReference>
<dbReference type="GO" id="GO:0006508">
    <property type="term" value="P:proteolysis"/>
    <property type="evidence" value="ECO:0007669"/>
    <property type="project" value="UniProtKB-KW"/>
</dbReference>
<evidence type="ECO:0000256" key="2">
    <source>
        <dbReference type="RuleBase" id="RU363034"/>
    </source>
</evidence>
<dbReference type="InterPro" id="IPR001314">
    <property type="entry name" value="Peptidase_S1A"/>
</dbReference>
<feature type="transmembrane region" description="Helical" evidence="3">
    <location>
        <begin position="288"/>
        <end position="303"/>
    </location>
</feature>
<feature type="signal peptide" evidence="4">
    <location>
        <begin position="1"/>
        <end position="25"/>
    </location>
</feature>
<dbReference type="Pfam" id="PF00089">
    <property type="entry name" value="Trypsin"/>
    <property type="match status" value="1"/>
</dbReference>
<gene>
    <name evidence="6" type="ORF">GEV33_005815</name>
</gene>
<dbReference type="PANTHER" id="PTHR24260:SF139">
    <property type="entry name" value="CLIP DOMAIN-CONTAINING SERINE PROTEASE"/>
    <property type="match status" value="1"/>
</dbReference>
<evidence type="ECO:0000313" key="6">
    <source>
        <dbReference type="EMBL" id="KAH0816976.1"/>
    </source>
</evidence>
<keyword evidence="2" id="KW-0645">Protease</keyword>
<organism evidence="6 7">
    <name type="scientific">Tenebrio molitor</name>
    <name type="common">Yellow mealworm beetle</name>
    <dbReference type="NCBI Taxonomy" id="7067"/>
    <lineage>
        <taxon>Eukaryota</taxon>
        <taxon>Metazoa</taxon>
        <taxon>Ecdysozoa</taxon>
        <taxon>Arthropoda</taxon>
        <taxon>Hexapoda</taxon>
        <taxon>Insecta</taxon>
        <taxon>Pterygota</taxon>
        <taxon>Neoptera</taxon>
        <taxon>Endopterygota</taxon>
        <taxon>Coleoptera</taxon>
        <taxon>Polyphaga</taxon>
        <taxon>Cucujiformia</taxon>
        <taxon>Tenebrionidae</taxon>
        <taxon>Tenebrio</taxon>
    </lineage>
</organism>
<name>A0A8J6HKZ2_TENMO</name>
<keyword evidence="2" id="KW-0378">Hydrolase</keyword>
<dbReference type="InterPro" id="IPR009003">
    <property type="entry name" value="Peptidase_S1_PA"/>
</dbReference>
<evidence type="ECO:0000313" key="7">
    <source>
        <dbReference type="Proteomes" id="UP000719412"/>
    </source>
</evidence>
<keyword evidence="1" id="KW-1015">Disulfide bond</keyword>
<dbReference type="SUPFAM" id="SSF50494">
    <property type="entry name" value="Trypsin-like serine proteases"/>
    <property type="match status" value="1"/>
</dbReference>
<evidence type="ECO:0000256" key="3">
    <source>
        <dbReference type="SAM" id="Phobius"/>
    </source>
</evidence>